<accession>A0A420NGV1</accession>
<reference evidence="1 2" key="1">
    <citation type="journal article" date="2018" name="Sci. Rep.">
        <title>Characterisation of pathogen-specific regions and novel effector candidates in Fusarium oxysporum f. sp. cepae.</title>
        <authorList>
            <person name="Armitage A.D."/>
            <person name="Taylor A."/>
            <person name="Sobczyk M.K."/>
            <person name="Baxter L."/>
            <person name="Greenfield B.P."/>
            <person name="Bates H.J."/>
            <person name="Wilson F."/>
            <person name="Jackson A.C."/>
            <person name="Ott S."/>
            <person name="Harrison R.J."/>
            <person name="Clarkson J.P."/>
        </authorList>
    </citation>
    <scope>NUCLEOTIDE SEQUENCE [LARGE SCALE GENOMIC DNA]</scope>
    <source>
        <strain evidence="1 2">Fo_A13</strain>
    </source>
</reference>
<dbReference type="Gene3D" id="1.20.5.340">
    <property type="match status" value="1"/>
</dbReference>
<comment type="caution">
    <text evidence="1">The sequence shown here is derived from an EMBL/GenBank/DDBJ whole genome shotgun (WGS) entry which is preliminary data.</text>
</comment>
<sequence>MSAWGVIIDTVVKGLTMAAHTATLVEKGGDFVRWVRGKVKANDEEMGLPRTGFGDRMKEAAEEGLAEEFRPLLTELAADRTRIAALEQKIVALEASITGARLVNTALAARVNQLEQRCPQDLPVRLGALESNVPAGLDRRLTHLEGAIPSLTHRRG</sequence>
<dbReference type="Proteomes" id="UP000285084">
    <property type="component" value="Unassembled WGS sequence"/>
</dbReference>
<dbReference type="AlphaFoldDB" id="A0A420NGV1"/>
<protein>
    <submittedName>
        <fullName evidence="1">Uncharacterized protein</fullName>
    </submittedName>
</protein>
<evidence type="ECO:0000313" key="1">
    <source>
        <dbReference type="EMBL" id="RKK79508.1"/>
    </source>
</evidence>
<evidence type="ECO:0000313" key="2">
    <source>
        <dbReference type="Proteomes" id="UP000285084"/>
    </source>
</evidence>
<dbReference type="EMBL" id="MRCX01000032">
    <property type="protein sequence ID" value="RKK79508.1"/>
    <property type="molecule type" value="Genomic_DNA"/>
</dbReference>
<name>A0A420NGV1_FUSOX</name>
<gene>
    <name evidence="1" type="ORF">BFJ69_g4936</name>
</gene>
<proteinExistence type="predicted"/>
<organism evidence="1 2">
    <name type="scientific">Fusarium oxysporum</name>
    <name type="common">Fusarium vascular wilt</name>
    <dbReference type="NCBI Taxonomy" id="5507"/>
    <lineage>
        <taxon>Eukaryota</taxon>
        <taxon>Fungi</taxon>
        <taxon>Dikarya</taxon>
        <taxon>Ascomycota</taxon>
        <taxon>Pezizomycotina</taxon>
        <taxon>Sordariomycetes</taxon>
        <taxon>Hypocreomycetidae</taxon>
        <taxon>Hypocreales</taxon>
        <taxon>Nectriaceae</taxon>
        <taxon>Fusarium</taxon>
        <taxon>Fusarium oxysporum species complex</taxon>
    </lineage>
</organism>